<dbReference type="AlphaFoldDB" id="A0A656AWQ3"/>
<name>A0A656AWQ3_VIBCL</name>
<proteinExistence type="predicted"/>
<reference evidence="1 2" key="1">
    <citation type="submission" date="2015-07" db="EMBL/GenBank/DDBJ databases">
        <authorList>
            <consortium name="Pathogen Informatics"/>
        </authorList>
    </citation>
    <scope>NUCLEOTIDE SEQUENCE [LARGE SCALE GENOMIC DNA]</scope>
    <source>
        <strain evidence="1 2">A51</strain>
    </source>
</reference>
<protein>
    <submittedName>
        <fullName evidence="1">Uncharacterized protein</fullName>
    </submittedName>
</protein>
<dbReference type="Proteomes" id="UP000044806">
    <property type="component" value="Unassembled WGS sequence"/>
</dbReference>
<gene>
    <name evidence="1" type="ORF">ERS013165_03869</name>
</gene>
<accession>A0A656AWQ3</accession>
<dbReference type="EMBL" id="CWOW01000060">
    <property type="protein sequence ID" value="CSB21804.1"/>
    <property type="molecule type" value="Genomic_DNA"/>
</dbReference>
<sequence>MQIRANYRYHSPRIALVERNKSLSRCTRSQQSGCTTKHIGNEHLTPNQRVATYHNW</sequence>
<evidence type="ECO:0000313" key="1">
    <source>
        <dbReference type="EMBL" id="CSB21804.1"/>
    </source>
</evidence>
<evidence type="ECO:0000313" key="2">
    <source>
        <dbReference type="Proteomes" id="UP000044806"/>
    </source>
</evidence>
<organism evidence="1 2">
    <name type="scientific">Vibrio cholerae</name>
    <dbReference type="NCBI Taxonomy" id="666"/>
    <lineage>
        <taxon>Bacteria</taxon>
        <taxon>Pseudomonadati</taxon>
        <taxon>Pseudomonadota</taxon>
        <taxon>Gammaproteobacteria</taxon>
        <taxon>Vibrionales</taxon>
        <taxon>Vibrionaceae</taxon>
        <taxon>Vibrio</taxon>
    </lineage>
</organism>